<keyword evidence="3" id="KW-1185">Reference proteome</keyword>
<dbReference type="EMBL" id="FNCV01000001">
    <property type="protein sequence ID" value="SDG47923.1"/>
    <property type="molecule type" value="Genomic_DNA"/>
</dbReference>
<accession>A0A1G7UKA8</accession>
<dbReference type="InterPro" id="IPR007172">
    <property type="entry name" value="DUF374"/>
</dbReference>
<dbReference type="Proteomes" id="UP000217076">
    <property type="component" value="Unassembled WGS sequence"/>
</dbReference>
<sequence>MCWLGSLYIRAVWASGRWSVEGDQEARRLWAEGRPFILAFWHGRLLMMPMIWDHAHPIHMLISQHRDGQFIARTVAHFGIQTVAGSSSKGGAAAVRRMVRVLKDGGWVGITPDGPRGPRQRADGGAVALARLTGAPILPASFSARRGTNLGSWDRFLVAFPFTRGVLRWGTPIRVPADADAALLVRKQADLEDEMNRLLVEADRDMGRPPIPPAEGSAP</sequence>
<gene>
    <name evidence="2" type="ORF">SAMN05421742_101355</name>
</gene>
<proteinExistence type="predicted"/>
<protein>
    <recommendedName>
        <fullName evidence="1">DUF374 domain-containing protein</fullName>
    </recommendedName>
</protein>
<name>A0A1G7UKA8_9PROT</name>
<dbReference type="STRING" id="83401.SAMN05421742_101355"/>
<dbReference type="AlphaFoldDB" id="A0A1G7UKA8"/>
<evidence type="ECO:0000313" key="2">
    <source>
        <dbReference type="EMBL" id="SDG47923.1"/>
    </source>
</evidence>
<dbReference type="Pfam" id="PF04028">
    <property type="entry name" value="DUF374"/>
    <property type="match status" value="1"/>
</dbReference>
<reference evidence="3" key="1">
    <citation type="submission" date="2016-10" db="EMBL/GenBank/DDBJ databases">
        <authorList>
            <person name="Varghese N."/>
            <person name="Submissions S."/>
        </authorList>
    </citation>
    <scope>NUCLEOTIDE SEQUENCE [LARGE SCALE GENOMIC DNA]</scope>
    <source>
        <strain evidence="3">930I</strain>
    </source>
</reference>
<evidence type="ECO:0000313" key="3">
    <source>
        <dbReference type="Proteomes" id="UP000217076"/>
    </source>
</evidence>
<dbReference type="RefSeq" id="WP_245689172.1">
    <property type="nucleotide sequence ID" value="NZ_FNCV01000001.1"/>
</dbReference>
<evidence type="ECO:0000259" key="1">
    <source>
        <dbReference type="Pfam" id="PF04028"/>
    </source>
</evidence>
<feature type="domain" description="DUF374" evidence="1">
    <location>
        <begin position="52"/>
        <end position="119"/>
    </location>
</feature>
<organism evidence="2 3">
    <name type="scientific">Roseospirillum parvum</name>
    <dbReference type="NCBI Taxonomy" id="83401"/>
    <lineage>
        <taxon>Bacteria</taxon>
        <taxon>Pseudomonadati</taxon>
        <taxon>Pseudomonadota</taxon>
        <taxon>Alphaproteobacteria</taxon>
        <taxon>Rhodospirillales</taxon>
        <taxon>Rhodospirillaceae</taxon>
        <taxon>Roseospirillum</taxon>
    </lineage>
</organism>
<dbReference type="CDD" id="cd07983">
    <property type="entry name" value="LPLAT_DUF374-like"/>
    <property type="match status" value="1"/>
</dbReference>